<keyword evidence="5 6" id="KW-0472">Membrane</keyword>
<name>A0A6N4VBZ9_9MYCO</name>
<dbReference type="AlphaFoldDB" id="A0A6N4VBZ9"/>
<evidence type="ECO:0000256" key="5">
    <source>
        <dbReference type="ARBA" id="ARBA00023136"/>
    </source>
</evidence>
<dbReference type="Proteomes" id="UP000466785">
    <property type="component" value="Chromosome"/>
</dbReference>
<feature type="domain" description="PDGLE" evidence="7">
    <location>
        <begin position="10"/>
        <end position="111"/>
    </location>
</feature>
<dbReference type="GO" id="GO:0005886">
    <property type="term" value="C:plasma membrane"/>
    <property type="evidence" value="ECO:0007669"/>
    <property type="project" value="UniProtKB-SubCell"/>
</dbReference>
<reference evidence="8 9" key="1">
    <citation type="journal article" date="2019" name="Emerg. Microbes Infect.">
        <title>Comprehensive subspecies identification of 175 nontuberculous mycobacteria species based on 7547 genomic profiles.</title>
        <authorList>
            <person name="Matsumoto Y."/>
            <person name="Kinjo T."/>
            <person name="Motooka D."/>
            <person name="Nabeya D."/>
            <person name="Jung N."/>
            <person name="Uechi K."/>
            <person name="Horii T."/>
            <person name="Iida T."/>
            <person name="Fujita J."/>
            <person name="Nakamura S."/>
        </authorList>
    </citation>
    <scope>NUCLEOTIDE SEQUENCE [LARGE SCALE GENOMIC DNA]</scope>
    <source>
        <strain evidence="8 9">JCM 12603</strain>
    </source>
</reference>
<keyword evidence="3 6" id="KW-0812">Transmembrane</keyword>
<accession>A0A6N4VBZ9</accession>
<feature type="transmembrane region" description="Helical" evidence="6">
    <location>
        <begin position="88"/>
        <end position="110"/>
    </location>
</feature>
<dbReference type="Pfam" id="PF13190">
    <property type="entry name" value="PDGLE"/>
    <property type="match status" value="1"/>
</dbReference>
<evidence type="ECO:0000256" key="1">
    <source>
        <dbReference type="ARBA" id="ARBA00004236"/>
    </source>
</evidence>
<evidence type="ECO:0000256" key="2">
    <source>
        <dbReference type="ARBA" id="ARBA00022475"/>
    </source>
</evidence>
<dbReference type="RefSeq" id="WP_163674215.1">
    <property type="nucleotide sequence ID" value="NZ_AP022570.1"/>
</dbReference>
<evidence type="ECO:0000256" key="4">
    <source>
        <dbReference type="ARBA" id="ARBA00022989"/>
    </source>
</evidence>
<organism evidence="8 9">
    <name type="scientific">Mycolicibacterium poriferae</name>
    <dbReference type="NCBI Taxonomy" id="39694"/>
    <lineage>
        <taxon>Bacteria</taxon>
        <taxon>Bacillati</taxon>
        <taxon>Actinomycetota</taxon>
        <taxon>Actinomycetes</taxon>
        <taxon>Mycobacteriales</taxon>
        <taxon>Mycobacteriaceae</taxon>
        <taxon>Mycolicibacterium</taxon>
    </lineage>
</organism>
<evidence type="ECO:0000256" key="3">
    <source>
        <dbReference type="ARBA" id="ARBA00022692"/>
    </source>
</evidence>
<evidence type="ECO:0000313" key="9">
    <source>
        <dbReference type="Proteomes" id="UP000466785"/>
    </source>
</evidence>
<comment type="subcellular location">
    <subcellularLocation>
        <location evidence="1">Cell membrane</location>
    </subcellularLocation>
</comment>
<evidence type="ECO:0000259" key="7">
    <source>
        <dbReference type="Pfam" id="PF13190"/>
    </source>
</evidence>
<proteinExistence type="predicted"/>
<dbReference type="EMBL" id="AP022570">
    <property type="protein sequence ID" value="BBX51588.1"/>
    <property type="molecule type" value="Genomic_DNA"/>
</dbReference>
<evidence type="ECO:0000313" key="8">
    <source>
        <dbReference type="EMBL" id="BBX51588.1"/>
    </source>
</evidence>
<dbReference type="KEGG" id="mpof:MPOR_26140"/>
<evidence type="ECO:0000256" key="6">
    <source>
        <dbReference type="SAM" id="Phobius"/>
    </source>
</evidence>
<keyword evidence="4 6" id="KW-1133">Transmembrane helix</keyword>
<keyword evidence="2" id="KW-1003">Cell membrane</keyword>
<dbReference type="InterPro" id="IPR025937">
    <property type="entry name" value="PDGLE_dom"/>
</dbReference>
<keyword evidence="9" id="KW-1185">Reference proteome</keyword>
<sequence length="122" mass="12683">MTETTQRRWWFWIGFGVITLLIAGGVSYLASSDPDGLDSATLQGCEVVESADGEELQGDCIAQHAEEHSLAGSPLADYALGGQDGTGGLAGIVGVVVTVLVAGVLFWFIARSRGRAPTQSGD</sequence>
<gene>
    <name evidence="8" type="ORF">MPOR_26140</name>
</gene>
<protein>
    <submittedName>
        <fullName evidence="8">Membrane protein</fullName>
    </submittedName>
</protein>
<feature type="transmembrane region" description="Helical" evidence="6">
    <location>
        <begin position="9"/>
        <end position="30"/>
    </location>
</feature>